<dbReference type="NCBIfam" id="TIGR00197">
    <property type="entry name" value="yjeF_nterm"/>
    <property type="match status" value="1"/>
</dbReference>
<keyword evidence="9 10" id="KW-0413">Isomerase</keyword>
<evidence type="ECO:0000256" key="1">
    <source>
        <dbReference type="ARBA" id="ARBA00000013"/>
    </source>
</evidence>
<comment type="similarity">
    <text evidence="10">Belongs to the NnrE/AIBP family.</text>
</comment>
<keyword evidence="11" id="KW-0812">Transmembrane</keyword>
<feature type="binding site" evidence="10">
    <location>
        <begin position="390"/>
        <end position="394"/>
    </location>
    <ligand>
        <name>(6S)-NADPHX</name>
        <dbReference type="ChEBI" id="CHEBI:64076"/>
    </ligand>
</feature>
<dbReference type="Gene3D" id="3.40.50.10260">
    <property type="entry name" value="YjeF N-terminal domain"/>
    <property type="match status" value="1"/>
</dbReference>
<comment type="function">
    <text evidence="10">Catalyzes the epimerization of the S- and R-forms of NAD(P)HX, a damaged form of NAD(P)H that is a result of enzymatic or heat-dependent hydration. This is a prerequisite for the S-specific NAD(P)H-hydrate dehydratase to allow the repair of both epimers of NAD(P)HX.</text>
</comment>
<keyword evidence="4 10" id="KW-0479">Metal-binding</keyword>
<dbReference type="InterPro" id="IPR032976">
    <property type="entry name" value="YJEFN_prot_NAXE-like"/>
</dbReference>
<reference evidence="14" key="1">
    <citation type="submission" date="2016-05" db="EMBL/GenBank/DDBJ databases">
        <authorList>
            <person name="Naeem Raeece"/>
        </authorList>
    </citation>
    <scope>NUCLEOTIDE SEQUENCE [LARGE SCALE GENOMIC DNA]</scope>
</reference>
<evidence type="ECO:0000256" key="3">
    <source>
        <dbReference type="ARBA" id="ARBA00012228"/>
    </source>
</evidence>
<comment type="cofactor">
    <cofactor evidence="10">
        <name>K(+)</name>
        <dbReference type="ChEBI" id="CHEBI:29103"/>
    </cofactor>
    <text evidence="10">Binds 1 potassium ion per subunit.</text>
</comment>
<dbReference type="PANTHER" id="PTHR13232">
    <property type="entry name" value="NAD(P)H-HYDRATE EPIMERASE"/>
    <property type="match status" value="1"/>
</dbReference>
<evidence type="ECO:0000256" key="9">
    <source>
        <dbReference type="ARBA" id="ARBA00023235"/>
    </source>
</evidence>
<feature type="binding site" evidence="10">
    <location>
        <position position="489"/>
    </location>
    <ligand>
        <name>K(+)</name>
        <dbReference type="ChEBI" id="CHEBI:29103"/>
    </ligand>
</feature>
<evidence type="ECO:0000259" key="12">
    <source>
        <dbReference type="PROSITE" id="PS51385"/>
    </source>
</evidence>
<evidence type="ECO:0000256" key="5">
    <source>
        <dbReference type="ARBA" id="ARBA00022741"/>
    </source>
</evidence>
<feature type="domain" description="YjeF N-terminal" evidence="12">
    <location>
        <begin position="339"/>
        <end position="545"/>
    </location>
</feature>
<dbReference type="SUPFAM" id="SSF64153">
    <property type="entry name" value="YjeF N-terminal domain-like"/>
    <property type="match status" value="1"/>
</dbReference>
<comment type="catalytic activity">
    <reaction evidence="1 10">
        <text>(6R)-NADHX = (6S)-NADHX</text>
        <dbReference type="Rhea" id="RHEA:32215"/>
        <dbReference type="ChEBI" id="CHEBI:64074"/>
        <dbReference type="ChEBI" id="CHEBI:64075"/>
        <dbReference type="EC" id="5.1.99.6"/>
    </reaction>
</comment>
<keyword evidence="6" id="KW-0521">NADP</keyword>
<feature type="binding site" evidence="10">
    <location>
        <position position="391"/>
    </location>
    <ligand>
        <name>K(+)</name>
        <dbReference type="ChEBI" id="CHEBI:29103"/>
    </ligand>
</feature>
<dbReference type="InterPro" id="IPR004443">
    <property type="entry name" value="YjeF_N_dom"/>
</dbReference>
<dbReference type="InterPro" id="IPR036652">
    <property type="entry name" value="YjeF_N_dom_sf"/>
</dbReference>
<dbReference type="AlphaFoldDB" id="A0A1A8W5S4"/>
<feature type="binding site" evidence="10">
    <location>
        <position position="486"/>
    </location>
    <ligand>
        <name>(6S)-NADPHX</name>
        <dbReference type="ChEBI" id="CHEBI:64076"/>
    </ligand>
</feature>
<gene>
    <name evidence="13" type="ORF">POVCU2_0037550</name>
</gene>
<dbReference type="EMBL" id="FLQU01000498">
    <property type="protein sequence ID" value="SBS86503.1"/>
    <property type="molecule type" value="Genomic_DNA"/>
</dbReference>
<protein>
    <recommendedName>
        <fullName evidence="3 10">NAD(P)H-hydrate epimerase</fullName>
        <ecNumber evidence="3 10">5.1.99.6</ecNumber>
    </recommendedName>
    <alternativeName>
        <fullName evidence="10">NAD(P)HX epimerase</fullName>
    </alternativeName>
</protein>
<evidence type="ECO:0000256" key="8">
    <source>
        <dbReference type="ARBA" id="ARBA00023027"/>
    </source>
</evidence>
<evidence type="ECO:0000256" key="7">
    <source>
        <dbReference type="ARBA" id="ARBA00022958"/>
    </source>
</evidence>
<evidence type="ECO:0000256" key="11">
    <source>
        <dbReference type="SAM" id="Phobius"/>
    </source>
</evidence>
<keyword evidence="7 10" id="KW-0630">Potassium</keyword>
<dbReference type="Pfam" id="PF03853">
    <property type="entry name" value="YjeF_N"/>
    <property type="match status" value="1"/>
</dbReference>
<keyword evidence="11" id="KW-0472">Membrane</keyword>
<comment type="caution">
    <text evidence="10">Lacks conserved residue(s) required for the propagation of feature annotation.</text>
</comment>
<dbReference type="HAMAP" id="MF_01966">
    <property type="entry name" value="NADHX_epimerase"/>
    <property type="match status" value="1"/>
</dbReference>
<keyword evidence="8 10" id="KW-0520">NAD</keyword>
<proteinExistence type="inferred from homology"/>
<accession>A0A1A8W5S4</accession>
<dbReference type="PANTHER" id="PTHR13232:SF10">
    <property type="entry name" value="NAD(P)H-HYDRATE EPIMERASE"/>
    <property type="match status" value="1"/>
</dbReference>
<keyword evidence="5 10" id="KW-0547">Nucleotide-binding</keyword>
<sequence>MDFLQQIRKRQKEIKLSNVFNFSPVTNEERNHLIKIYSLLALGTMITALSCYVDIYFMKIPRFVASIVSLICSFALASSCNYSHYNSNSVATSKKRLFYFAGISSSIGILISDYIAYPYFQKTGKWKQRAILSTGLLTEIRAEYAMQYNFDLPWSSIVFYLYYLIPRLPCLISAEEIRITSILKTFRCLYARYLPVLRLGWSFYTSVENIGSEGREKKKVIYIPSPSIAPRMERKTIHMSDYCRHVHIYSSSQSPPLLKNLEQYSMRKCLCLHVSNCFSSSCLVLPNTIYLLNFLGVLNRRLKGIINRNSVGTGRRGRTYCSTVGKGPTKMDYLSQSLAQQIDNELMSEDIGYTIEQLMELAGLSISHIIFKEYNLTKFKKILICCGPGNNGGDGLVAARHLKSFGYDVTVTYPKENNKLLFKRLLQLLLHYKISVLKFITPEKMDEYDLIVDALFGFSFRGEPRKPFDELIRMMNSSKKPIVSVDVPSGTNVDTGLSTDSLSIDCEINISLMLPKEGMRNYKKKHYLGGRFIPDSIVKKYNLKLPRFEGSCYATYPFECSLVSPLFNMAKDKKAFFSSITQQVIPPTPSCRNLAVGRRSSIKFPHTFLQ</sequence>
<feature type="binding site" evidence="10">
    <location>
        <begin position="457"/>
        <end position="463"/>
    </location>
    <ligand>
        <name>(6S)-NADPHX</name>
        <dbReference type="ChEBI" id="CHEBI:64076"/>
    </ligand>
</feature>
<dbReference type="GO" id="GO:0046872">
    <property type="term" value="F:metal ion binding"/>
    <property type="evidence" value="ECO:0007669"/>
    <property type="project" value="UniProtKB-KW"/>
</dbReference>
<name>A0A1A8W5S4_PLAOA</name>
<keyword evidence="11" id="KW-1133">Transmembrane helix</keyword>
<dbReference type="GO" id="GO:0005739">
    <property type="term" value="C:mitochondrion"/>
    <property type="evidence" value="ECO:0007669"/>
    <property type="project" value="TreeGrafter"/>
</dbReference>
<evidence type="ECO:0000256" key="6">
    <source>
        <dbReference type="ARBA" id="ARBA00022857"/>
    </source>
</evidence>
<feature type="transmembrane region" description="Helical" evidence="11">
    <location>
        <begin position="36"/>
        <end position="57"/>
    </location>
</feature>
<comment type="catalytic activity">
    <reaction evidence="2 10">
        <text>(6R)-NADPHX = (6S)-NADPHX</text>
        <dbReference type="Rhea" id="RHEA:32227"/>
        <dbReference type="ChEBI" id="CHEBI:64076"/>
        <dbReference type="ChEBI" id="CHEBI:64077"/>
        <dbReference type="EC" id="5.1.99.6"/>
    </reaction>
</comment>
<dbReference type="PROSITE" id="PS51385">
    <property type="entry name" value="YJEF_N"/>
    <property type="match status" value="1"/>
</dbReference>
<evidence type="ECO:0000313" key="14">
    <source>
        <dbReference type="Proteomes" id="UP000078560"/>
    </source>
</evidence>
<feature type="binding site" evidence="10">
    <location>
        <position position="453"/>
    </location>
    <ligand>
        <name>K(+)</name>
        <dbReference type="ChEBI" id="CHEBI:29103"/>
    </ligand>
</feature>
<dbReference type="GO" id="GO:0000166">
    <property type="term" value="F:nucleotide binding"/>
    <property type="evidence" value="ECO:0007669"/>
    <property type="project" value="UniProtKB-KW"/>
</dbReference>
<dbReference type="EC" id="5.1.99.6" evidence="3 10"/>
<evidence type="ECO:0000256" key="2">
    <source>
        <dbReference type="ARBA" id="ARBA00000909"/>
    </source>
</evidence>
<dbReference type="Proteomes" id="UP000078560">
    <property type="component" value="Unassembled WGS sequence"/>
</dbReference>
<dbReference type="GO" id="GO:0052856">
    <property type="term" value="F:NAD(P)HX epimerase activity"/>
    <property type="evidence" value="ECO:0007669"/>
    <property type="project" value="UniProtKB-UniRule"/>
</dbReference>
<feature type="transmembrane region" description="Helical" evidence="11">
    <location>
        <begin position="97"/>
        <end position="120"/>
    </location>
</feature>
<organism evidence="13 14">
    <name type="scientific">Plasmodium ovale curtisi</name>
    <dbReference type="NCBI Taxonomy" id="864141"/>
    <lineage>
        <taxon>Eukaryota</taxon>
        <taxon>Sar</taxon>
        <taxon>Alveolata</taxon>
        <taxon>Apicomplexa</taxon>
        <taxon>Aconoidasida</taxon>
        <taxon>Haemosporida</taxon>
        <taxon>Plasmodiidae</taxon>
        <taxon>Plasmodium</taxon>
        <taxon>Plasmodium (Plasmodium)</taxon>
    </lineage>
</organism>
<evidence type="ECO:0000313" key="13">
    <source>
        <dbReference type="EMBL" id="SBS86503.1"/>
    </source>
</evidence>
<evidence type="ECO:0000256" key="10">
    <source>
        <dbReference type="HAMAP-Rule" id="MF_03159"/>
    </source>
</evidence>
<feature type="transmembrane region" description="Helical" evidence="11">
    <location>
        <begin position="63"/>
        <end position="85"/>
    </location>
</feature>
<evidence type="ECO:0000256" key="4">
    <source>
        <dbReference type="ARBA" id="ARBA00022723"/>
    </source>
</evidence>